<feature type="transmembrane region" description="Helical" evidence="8">
    <location>
        <begin position="157"/>
        <end position="183"/>
    </location>
</feature>
<feature type="transmembrane region" description="Helical" evidence="8">
    <location>
        <begin position="373"/>
        <end position="393"/>
    </location>
</feature>
<feature type="transmembrane region" description="Helical" evidence="8">
    <location>
        <begin position="279"/>
        <end position="298"/>
    </location>
</feature>
<comment type="subcellular location">
    <subcellularLocation>
        <location evidence="1">Cell membrane</location>
        <topology evidence="1">Multi-pass membrane protein</topology>
    </subcellularLocation>
</comment>
<evidence type="ECO:0000256" key="2">
    <source>
        <dbReference type="ARBA" id="ARBA00022475"/>
    </source>
</evidence>
<accession>A0ABU4HLP8</accession>
<organism evidence="9 10">
    <name type="scientific">Conexibacter stalactiti</name>
    <dbReference type="NCBI Taxonomy" id="1940611"/>
    <lineage>
        <taxon>Bacteria</taxon>
        <taxon>Bacillati</taxon>
        <taxon>Actinomycetota</taxon>
        <taxon>Thermoleophilia</taxon>
        <taxon>Solirubrobacterales</taxon>
        <taxon>Conexibacteraceae</taxon>
        <taxon>Conexibacter</taxon>
    </lineage>
</organism>
<feature type="transmembrane region" description="Helical" evidence="8">
    <location>
        <begin position="204"/>
        <end position="226"/>
    </location>
</feature>
<feature type="transmembrane region" description="Helical" evidence="8">
    <location>
        <begin position="405"/>
        <end position="428"/>
    </location>
</feature>
<evidence type="ECO:0000256" key="8">
    <source>
        <dbReference type="SAM" id="Phobius"/>
    </source>
</evidence>
<feature type="transmembrane region" description="Helical" evidence="8">
    <location>
        <begin position="440"/>
        <end position="459"/>
    </location>
</feature>
<feature type="transmembrane region" description="Helical" evidence="8">
    <location>
        <begin position="246"/>
        <end position="267"/>
    </location>
</feature>
<dbReference type="RefSeq" id="WP_318595913.1">
    <property type="nucleotide sequence ID" value="NZ_JAWSTH010000007.1"/>
</dbReference>
<keyword evidence="2" id="KW-1003">Cell membrane</keyword>
<evidence type="ECO:0000313" key="10">
    <source>
        <dbReference type="Proteomes" id="UP001284601"/>
    </source>
</evidence>
<evidence type="ECO:0000256" key="1">
    <source>
        <dbReference type="ARBA" id="ARBA00004651"/>
    </source>
</evidence>
<comment type="caution">
    <text evidence="9">The sequence shown here is derived from an EMBL/GenBank/DDBJ whole genome shotgun (WGS) entry which is preliminary data.</text>
</comment>
<keyword evidence="10" id="KW-1185">Reference proteome</keyword>
<reference evidence="10" key="1">
    <citation type="submission" date="2023-07" db="EMBL/GenBank/DDBJ databases">
        <title>Conexibacter stalactiti sp. nov., isolated from stalactites in a lava cave and emended description of the genus Conexibacter.</title>
        <authorList>
            <person name="Lee S.D."/>
        </authorList>
    </citation>
    <scope>NUCLEOTIDE SEQUENCE [LARGE SCALE GENOMIC DNA]</scope>
    <source>
        <strain evidence="10">KCTC 39840</strain>
    </source>
</reference>
<evidence type="ECO:0000313" key="9">
    <source>
        <dbReference type="EMBL" id="MDW5593654.1"/>
    </source>
</evidence>
<protein>
    <submittedName>
        <fullName evidence="9">DUF2142 domain-containing protein</fullName>
    </submittedName>
</protein>
<dbReference type="PANTHER" id="PTHR33908:SF11">
    <property type="entry name" value="MEMBRANE PROTEIN"/>
    <property type="match status" value="1"/>
</dbReference>
<evidence type="ECO:0000256" key="4">
    <source>
        <dbReference type="ARBA" id="ARBA00022679"/>
    </source>
</evidence>
<name>A0ABU4HLP8_9ACTN</name>
<evidence type="ECO:0000256" key="7">
    <source>
        <dbReference type="ARBA" id="ARBA00023136"/>
    </source>
</evidence>
<feature type="transmembrane region" description="Helical" evidence="8">
    <location>
        <begin position="12"/>
        <end position="33"/>
    </location>
</feature>
<dbReference type="Pfam" id="PF09913">
    <property type="entry name" value="DUF2142"/>
    <property type="match status" value="1"/>
</dbReference>
<dbReference type="Proteomes" id="UP001284601">
    <property type="component" value="Unassembled WGS sequence"/>
</dbReference>
<keyword evidence="5 8" id="KW-0812">Transmembrane</keyword>
<keyword evidence="3" id="KW-0328">Glycosyltransferase</keyword>
<keyword evidence="6 8" id="KW-1133">Transmembrane helix</keyword>
<gene>
    <name evidence="9" type="ORF">R7226_04860</name>
</gene>
<evidence type="ECO:0000256" key="5">
    <source>
        <dbReference type="ARBA" id="ARBA00022692"/>
    </source>
</evidence>
<evidence type="ECO:0000256" key="3">
    <source>
        <dbReference type="ARBA" id="ARBA00022676"/>
    </source>
</evidence>
<keyword evidence="4" id="KW-0808">Transferase</keyword>
<sequence>MPRRLLRRLRAVPAPLALVLVAAAIMATAWALLMPPFQGPDESEHFAYVQHVAETGSAPSSTTFGGAGSHSSEQTFAMDALGLRMLMASPAARPLWNSIDQQRWREFEQEVTKRQRADGEGANPIAKNPPLYYAYEAIAYRAVPGDSLYDHLLASRFANIVLFLVAVACAWLAAAELTARVWVRTLTAAIVAVQPQLTSMAGIVNADTLLVTIWSAFTALALRTLVRGPSLARFAGLSALAAGSALTHGRGLALLPPLVVVLALACWRHRPALRAALRWSGASALVLAAGLILFRLFAAGGGSGGSLYGDQTNYIHQGGFGVGQFASHVWQFYLPKLPFLPTRVGPDYGFRQMFVETFFGSFGWLEVRFPARVYSGLRIAALLGLAGLLIAAWSRRRMLREQLHVVLGLVAICGSLLALLHLVSYLALLGSGDPLIVGRYALPLIVPFALAIAFVATSLPRRVGAYFGVLVVTVGIVLQLSGLLITVERFYV</sequence>
<keyword evidence="7 8" id="KW-0472">Membrane</keyword>
<dbReference type="EMBL" id="JAWSTH010000007">
    <property type="protein sequence ID" value="MDW5593654.1"/>
    <property type="molecule type" value="Genomic_DNA"/>
</dbReference>
<feature type="transmembrane region" description="Helical" evidence="8">
    <location>
        <begin position="466"/>
        <end position="487"/>
    </location>
</feature>
<dbReference type="InterPro" id="IPR050297">
    <property type="entry name" value="LipidA_mod_glycosyltrf_83"/>
</dbReference>
<evidence type="ECO:0000256" key="6">
    <source>
        <dbReference type="ARBA" id="ARBA00022989"/>
    </source>
</evidence>
<dbReference type="InterPro" id="IPR018674">
    <property type="entry name" value="DUF2142_membrane"/>
</dbReference>
<dbReference type="PANTHER" id="PTHR33908">
    <property type="entry name" value="MANNOSYLTRANSFERASE YKCB-RELATED"/>
    <property type="match status" value="1"/>
</dbReference>
<proteinExistence type="predicted"/>